<dbReference type="SUPFAM" id="SSF64288">
    <property type="entry name" value="Chorismate lyase-like"/>
    <property type="match status" value="1"/>
</dbReference>
<gene>
    <name evidence="5" type="ORF">ACIB24_07865</name>
</gene>
<dbReference type="PANTHER" id="PTHR44846:SF17">
    <property type="entry name" value="GNTR-FAMILY TRANSCRIPTIONAL REGULATOR"/>
    <property type="match status" value="1"/>
</dbReference>
<dbReference type="SUPFAM" id="SSF46785">
    <property type="entry name" value="Winged helix' DNA-binding domain"/>
    <property type="match status" value="1"/>
</dbReference>
<dbReference type="RefSeq" id="WP_398277729.1">
    <property type="nucleotide sequence ID" value="NZ_JBITLV010000002.1"/>
</dbReference>
<dbReference type="PANTHER" id="PTHR44846">
    <property type="entry name" value="MANNOSYL-D-GLYCERATE TRANSPORT/METABOLISM SYSTEM REPRESSOR MNGR-RELATED"/>
    <property type="match status" value="1"/>
</dbReference>
<dbReference type="Proteomes" id="UP001612915">
    <property type="component" value="Unassembled WGS sequence"/>
</dbReference>
<evidence type="ECO:0000256" key="3">
    <source>
        <dbReference type="ARBA" id="ARBA00023163"/>
    </source>
</evidence>
<dbReference type="Gene3D" id="1.10.10.10">
    <property type="entry name" value="Winged helix-like DNA-binding domain superfamily/Winged helix DNA-binding domain"/>
    <property type="match status" value="1"/>
</dbReference>
<protein>
    <submittedName>
        <fullName evidence="5">GntR family transcriptional regulator</fullName>
    </submittedName>
</protein>
<dbReference type="InterPro" id="IPR050679">
    <property type="entry name" value="Bact_HTH_transcr_reg"/>
</dbReference>
<reference evidence="5 6" key="1">
    <citation type="submission" date="2024-10" db="EMBL/GenBank/DDBJ databases">
        <title>The Natural Products Discovery Center: Release of the First 8490 Sequenced Strains for Exploring Actinobacteria Biosynthetic Diversity.</title>
        <authorList>
            <person name="Kalkreuter E."/>
            <person name="Kautsar S.A."/>
            <person name="Yang D."/>
            <person name="Bader C.D."/>
            <person name="Teijaro C.N."/>
            <person name="Fluegel L."/>
            <person name="Davis C.M."/>
            <person name="Simpson J.R."/>
            <person name="Lauterbach L."/>
            <person name="Steele A.D."/>
            <person name="Gui C."/>
            <person name="Meng S."/>
            <person name="Li G."/>
            <person name="Viehrig K."/>
            <person name="Ye F."/>
            <person name="Su P."/>
            <person name="Kiefer A.F."/>
            <person name="Nichols A."/>
            <person name="Cepeda A.J."/>
            <person name="Yan W."/>
            <person name="Fan B."/>
            <person name="Jiang Y."/>
            <person name="Adhikari A."/>
            <person name="Zheng C.-J."/>
            <person name="Schuster L."/>
            <person name="Cowan T.M."/>
            <person name="Smanski M.J."/>
            <person name="Chevrette M.G."/>
            <person name="De Carvalho L.P.S."/>
            <person name="Shen B."/>
        </authorList>
    </citation>
    <scope>NUCLEOTIDE SEQUENCE [LARGE SCALE GENOMIC DNA]</scope>
    <source>
        <strain evidence="5 6">NPDC049639</strain>
    </source>
</reference>
<comment type="caution">
    <text evidence="5">The sequence shown here is derived from an EMBL/GenBank/DDBJ whole genome shotgun (WGS) entry which is preliminary data.</text>
</comment>
<dbReference type="SMART" id="SM00345">
    <property type="entry name" value="HTH_GNTR"/>
    <property type="match status" value="1"/>
</dbReference>
<dbReference type="InterPro" id="IPR000524">
    <property type="entry name" value="Tscrpt_reg_HTH_GntR"/>
</dbReference>
<keyword evidence="6" id="KW-1185">Reference proteome</keyword>
<keyword evidence="3" id="KW-0804">Transcription</keyword>
<dbReference type="InterPro" id="IPR028978">
    <property type="entry name" value="Chorismate_lyase_/UTRA_dom_sf"/>
</dbReference>
<sequence>MTIGYRDLAERLRADITAGTYPEGSTLPKQDELAAEHGVNVKTVRQAVALLAAEGLVTPIRRKGTVVRTRPPMRRLGIDRYAKSKWKFGLVAFAADREASGQEWKPGDQTQTVERVPADSEVAEALGVEEGSEVVERARLVRAGGQPTHTLTSYYRPADVEGTPLVNSEPGPAGQGGGFQVLTLRGLEPDRIRETFHSRMPTPDELEALDLPSGEPVVILHRTTFTADGTPVEFARGVHAASRFTWTYEFTIPD</sequence>
<dbReference type="InterPro" id="IPR036388">
    <property type="entry name" value="WH-like_DNA-bd_sf"/>
</dbReference>
<evidence type="ECO:0000259" key="4">
    <source>
        <dbReference type="PROSITE" id="PS50949"/>
    </source>
</evidence>
<dbReference type="EMBL" id="JBITLV010000002">
    <property type="protein sequence ID" value="MFI7586977.1"/>
    <property type="molecule type" value="Genomic_DNA"/>
</dbReference>
<keyword evidence="1" id="KW-0805">Transcription regulation</keyword>
<name>A0ABW8AKV9_9ACTN</name>
<evidence type="ECO:0000256" key="1">
    <source>
        <dbReference type="ARBA" id="ARBA00023015"/>
    </source>
</evidence>
<dbReference type="Pfam" id="PF00392">
    <property type="entry name" value="GntR"/>
    <property type="match status" value="1"/>
</dbReference>
<dbReference type="Pfam" id="PF07702">
    <property type="entry name" value="UTRA"/>
    <property type="match status" value="1"/>
</dbReference>
<dbReference type="InterPro" id="IPR011663">
    <property type="entry name" value="UTRA"/>
</dbReference>
<evidence type="ECO:0000313" key="6">
    <source>
        <dbReference type="Proteomes" id="UP001612915"/>
    </source>
</evidence>
<dbReference type="SMART" id="SM00866">
    <property type="entry name" value="UTRA"/>
    <property type="match status" value="1"/>
</dbReference>
<evidence type="ECO:0000313" key="5">
    <source>
        <dbReference type="EMBL" id="MFI7586977.1"/>
    </source>
</evidence>
<organism evidence="5 6">
    <name type="scientific">Spongisporangium articulatum</name>
    <dbReference type="NCBI Taxonomy" id="3362603"/>
    <lineage>
        <taxon>Bacteria</taxon>
        <taxon>Bacillati</taxon>
        <taxon>Actinomycetota</taxon>
        <taxon>Actinomycetes</taxon>
        <taxon>Kineosporiales</taxon>
        <taxon>Kineosporiaceae</taxon>
        <taxon>Spongisporangium</taxon>
    </lineage>
</organism>
<evidence type="ECO:0000256" key="2">
    <source>
        <dbReference type="ARBA" id="ARBA00023125"/>
    </source>
</evidence>
<proteinExistence type="predicted"/>
<dbReference type="PROSITE" id="PS50949">
    <property type="entry name" value="HTH_GNTR"/>
    <property type="match status" value="1"/>
</dbReference>
<dbReference type="InterPro" id="IPR036390">
    <property type="entry name" value="WH_DNA-bd_sf"/>
</dbReference>
<dbReference type="Gene3D" id="3.40.1410.10">
    <property type="entry name" value="Chorismate lyase-like"/>
    <property type="match status" value="1"/>
</dbReference>
<dbReference type="CDD" id="cd07377">
    <property type="entry name" value="WHTH_GntR"/>
    <property type="match status" value="1"/>
</dbReference>
<accession>A0ABW8AKV9</accession>
<feature type="domain" description="HTH gntR-type" evidence="4">
    <location>
        <begin position="2"/>
        <end position="70"/>
    </location>
</feature>
<keyword evidence="2" id="KW-0238">DNA-binding</keyword>